<evidence type="ECO:0000259" key="6">
    <source>
        <dbReference type="PROSITE" id="PS50893"/>
    </source>
</evidence>
<dbReference type="PIRSF" id="PIRSF039137">
    <property type="entry name" value="ABC_branched_ATPase"/>
    <property type="match status" value="1"/>
</dbReference>
<dbReference type="RefSeq" id="WP_240268967.1">
    <property type="nucleotide sequence ID" value="NZ_JAKSXN010000018.1"/>
</dbReference>
<dbReference type="EMBL" id="JBHTKZ010000018">
    <property type="protein sequence ID" value="MFD1181926.1"/>
    <property type="molecule type" value="Genomic_DNA"/>
</dbReference>
<dbReference type="SUPFAM" id="SSF52540">
    <property type="entry name" value="P-loop containing nucleoside triphosphate hydrolases"/>
    <property type="match status" value="1"/>
</dbReference>
<dbReference type="InterPro" id="IPR052156">
    <property type="entry name" value="BCAA_Transport_ATP-bd_LivF"/>
</dbReference>
<evidence type="ECO:0000256" key="5">
    <source>
        <dbReference type="ARBA" id="ARBA00022970"/>
    </source>
</evidence>
<dbReference type="Gene3D" id="3.40.50.300">
    <property type="entry name" value="P-loop containing nucleotide triphosphate hydrolases"/>
    <property type="match status" value="1"/>
</dbReference>
<evidence type="ECO:0000256" key="3">
    <source>
        <dbReference type="ARBA" id="ARBA00022741"/>
    </source>
</evidence>
<dbReference type="InterPro" id="IPR017871">
    <property type="entry name" value="ABC_transporter-like_CS"/>
</dbReference>
<keyword evidence="8" id="KW-1185">Reference proteome</keyword>
<dbReference type="PANTHER" id="PTHR43820:SF4">
    <property type="entry name" value="HIGH-AFFINITY BRANCHED-CHAIN AMINO ACID TRANSPORT ATP-BINDING PROTEIN LIVF"/>
    <property type="match status" value="1"/>
</dbReference>
<keyword evidence="2" id="KW-0813">Transport</keyword>
<dbReference type="PROSITE" id="PS00211">
    <property type="entry name" value="ABC_TRANSPORTER_1"/>
    <property type="match status" value="1"/>
</dbReference>
<reference evidence="8" key="1">
    <citation type="journal article" date="2019" name="Int. J. Syst. Evol. Microbiol.">
        <title>The Global Catalogue of Microorganisms (GCM) 10K type strain sequencing project: providing services to taxonomists for standard genome sequencing and annotation.</title>
        <authorList>
            <consortium name="The Broad Institute Genomics Platform"/>
            <consortium name="The Broad Institute Genome Sequencing Center for Infectious Disease"/>
            <person name="Wu L."/>
            <person name="Ma J."/>
        </authorList>
    </citation>
    <scope>NUCLEOTIDE SEQUENCE [LARGE SCALE GENOMIC DNA]</scope>
    <source>
        <strain evidence="8">CCUG 48216</strain>
    </source>
</reference>
<organism evidence="7 8">
    <name type="scientific">Paenibacillus timonensis</name>
    <dbReference type="NCBI Taxonomy" id="225915"/>
    <lineage>
        <taxon>Bacteria</taxon>
        <taxon>Bacillati</taxon>
        <taxon>Bacillota</taxon>
        <taxon>Bacilli</taxon>
        <taxon>Bacillales</taxon>
        <taxon>Paenibacillaceae</taxon>
        <taxon>Paenibacillus</taxon>
    </lineage>
</organism>
<name>A0ABW3SAQ8_9BACL</name>
<comment type="similarity">
    <text evidence="1">Belongs to the ABC transporter superfamily.</text>
</comment>
<dbReference type="Pfam" id="PF00005">
    <property type="entry name" value="ABC_tran"/>
    <property type="match status" value="1"/>
</dbReference>
<dbReference type="InterPro" id="IPR003439">
    <property type="entry name" value="ABC_transporter-like_ATP-bd"/>
</dbReference>
<dbReference type="InterPro" id="IPR003593">
    <property type="entry name" value="AAA+_ATPase"/>
</dbReference>
<keyword evidence="5" id="KW-0029">Amino-acid transport</keyword>
<comment type="caution">
    <text evidence="7">The sequence shown here is derived from an EMBL/GenBank/DDBJ whole genome shotgun (WGS) entry which is preliminary data.</text>
</comment>
<dbReference type="GO" id="GO:0005524">
    <property type="term" value="F:ATP binding"/>
    <property type="evidence" value="ECO:0007669"/>
    <property type="project" value="UniProtKB-KW"/>
</dbReference>
<keyword evidence="3" id="KW-0547">Nucleotide-binding</keyword>
<proteinExistence type="inferred from homology"/>
<keyword evidence="4 7" id="KW-0067">ATP-binding</keyword>
<sequence length="234" mass="25533">MLKVSGINVYYDQIHALKDVSLEVRQGELVALLGANGAGKTTTLRSLSGLLKPKSGSIEYRGKEISSIPAHKIVSMGMAHSPEGRQVFSQLTVLENLRMGAYTRPKSDDLSADIEWIYSLFPVLKQREKLPAGALSGGEQQMLAMGRALMSKPSLLLLDEPSLGLAPIMVEKIFEVIQLLKKSDITILLVEQNAYESLLIADRAYVLETGSIKLEGPAEELLHNSEIQKAYLGG</sequence>
<dbReference type="InterPro" id="IPR027417">
    <property type="entry name" value="P-loop_NTPase"/>
</dbReference>
<evidence type="ECO:0000256" key="4">
    <source>
        <dbReference type="ARBA" id="ARBA00022840"/>
    </source>
</evidence>
<protein>
    <submittedName>
        <fullName evidence="7">ABC transporter ATP-binding protein</fullName>
    </submittedName>
</protein>
<dbReference type="PROSITE" id="PS50893">
    <property type="entry name" value="ABC_TRANSPORTER_2"/>
    <property type="match status" value="1"/>
</dbReference>
<accession>A0ABW3SAQ8</accession>
<dbReference type="Proteomes" id="UP001597211">
    <property type="component" value="Unassembled WGS sequence"/>
</dbReference>
<dbReference type="InterPro" id="IPR030660">
    <property type="entry name" value="ABC_branched_ATPase_LivF/BraG"/>
</dbReference>
<evidence type="ECO:0000313" key="8">
    <source>
        <dbReference type="Proteomes" id="UP001597211"/>
    </source>
</evidence>
<dbReference type="PANTHER" id="PTHR43820">
    <property type="entry name" value="HIGH-AFFINITY BRANCHED-CHAIN AMINO ACID TRANSPORT ATP-BINDING PROTEIN LIVF"/>
    <property type="match status" value="1"/>
</dbReference>
<evidence type="ECO:0000313" key="7">
    <source>
        <dbReference type="EMBL" id="MFD1181926.1"/>
    </source>
</evidence>
<feature type="domain" description="ABC transporter" evidence="6">
    <location>
        <begin position="2"/>
        <end position="234"/>
    </location>
</feature>
<gene>
    <name evidence="7" type="ORF">ACFQ2Z_11190</name>
</gene>
<evidence type="ECO:0000256" key="2">
    <source>
        <dbReference type="ARBA" id="ARBA00022448"/>
    </source>
</evidence>
<dbReference type="CDD" id="cd03224">
    <property type="entry name" value="ABC_TM1139_LivF_branched"/>
    <property type="match status" value="1"/>
</dbReference>
<dbReference type="SMART" id="SM00382">
    <property type="entry name" value="AAA"/>
    <property type="match status" value="1"/>
</dbReference>
<evidence type="ECO:0000256" key="1">
    <source>
        <dbReference type="ARBA" id="ARBA00005417"/>
    </source>
</evidence>